<organism evidence="1 2">
    <name type="scientific">Bartonella ancashensis</name>
    <dbReference type="NCBI Taxonomy" id="1318743"/>
    <lineage>
        <taxon>Bacteria</taxon>
        <taxon>Pseudomonadati</taxon>
        <taxon>Pseudomonadota</taxon>
        <taxon>Alphaproteobacteria</taxon>
        <taxon>Hyphomicrobiales</taxon>
        <taxon>Bartonellaceae</taxon>
        <taxon>Bartonella</taxon>
    </lineage>
</organism>
<reference evidence="1 2" key="1">
    <citation type="journal article" date="2015" name="Genome Announc.">
        <title>Complete Genome Sequence of Bartonella ancashensis Strain 20.00, Isolated from the Blood of a Patient with Verruga Peruana.</title>
        <authorList>
            <person name="Hang J."/>
            <person name="Mullins K.E."/>
            <person name="Clifford R.J."/>
            <person name="Onmus-Leone F."/>
            <person name="Yang Y."/>
            <person name="Jiang J."/>
            <person name="Leguia M."/>
            <person name="Kasper M.R."/>
            <person name="Maguina C."/>
            <person name="Lesho E.P."/>
            <person name="Jarman R.G."/>
            <person name="Richards A.L."/>
            <person name="Blazes D."/>
        </authorList>
    </citation>
    <scope>NUCLEOTIDE SEQUENCE [LARGE SCALE GENOMIC DNA]</scope>
    <source>
        <strain evidence="1 2">20.00</strain>
    </source>
</reference>
<dbReference type="AlphaFoldDB" id="A0A0M3T2I9"/>
<gene>
    <name evidence="1" type="ORF">PU02_0001</name>
</gene>
<keyword evidence="2" id="KW-1185">Reference proteome</keyword>
<sequence length="46" mass="5314">MRPKIKRIFNMAHRLPTITQPAIARALREAKKQGCELMEIKPNGKK</sequence>
<dbReference type="KEGG" id="banc:PU02_0001"/>
<evidence type="ECO:0000313" key="1">
    <source>
        <dbReference type="EMBL" id="ALE02815.1"/>
    </source>
</evidence>
<dbReference type="EMBL" id="CP010401">
    <property type="protein sequence ID" value="ALE02815.1"/>
    <property type="molecule type" value="Genomic_DNA"/>
</dbReference>
<dbReference type="PATRIC" id="fig|1318743.3.peg.1"/>
<protein>
    <submittedName>
        <fullName evidence="1">Putative genomic island protein</fullName>
    </submittedName>
</protein>
<evidence type="ECO:0000313" key="2">
    <source>
        <dbReference type="Proteomes" id="UP000057213"/>
    </source>
</evidence>
<name>A0A0M3T2I9_9HYPH</name>
<proteinExistence type="predicted"/>
<accession>A0A0M3T2I9</accession>
<dbReference type="Proteomes" id="UP000057213">
    <property type="component" value="Chromosome"/>
</dbReference>